<keyword evidence="1" id="KW-0472">Membrane</keyword>
<keyword evidence="1" id="KW-1133">Transmembrane helix</keyword>
<evidence type="ECO:0000313" key="3">
    <source>
        <dbReference type="Proteomes" id="UP000219338"/>
    </source>
</evidence>
<keyword evidence="3" id="KW-1185">Reference proteome</keyword>
<evidence type="ECO:0000256" key="1">
    <source>
        <dbReference type="SAM" id="Phobius"/>
    </source>
</evidence>
<feature type="transmembrane region" description="Helical" evidence="1">
    <location>
        <begin position="34"/>
        <end position="56"/>
    </location>
</feature>
<accession>A0A284S4K5</accession>
<evidence type="ECO:0000313" key="2">
    <source>
        <dbReference type="EMBL" id="SJL15930.1"/>
    </source>
</evidence>
<organism evidence="2 3">
    <name type="scientific">Armillaria ostoyae</name>
    <name type="common">Armillaria root rot fungus</name>
    <dbReference type="NCBI Taxonomy" id="47428"/>
    <lineage>
        <taxon>Eukaryota</taxon>
        <taxon>Fungi</taxon>
        <taxon>Dikarya</taxon>
        <taxon>Basidiomycota</taxon>
        <taxon>Agaricomycotina</taxon>
        <taxon>Agaricomycetes</taxon>
        <taxon>Agaricomycetidae</taxon>
        <taxon>Agaricales</taxon>
        <taxon>Marasmiineae</taxon>
        <taxon>Physalacriaceae</taxon>
        <taxon>Armillaria</taxon>
    </lineage>
</organism>
<gene>
    <name evidence="2" type="ORF">ARMOST_19438</name>
</gene>
<dbReference type="EMBL" id="FUEG01000031">
    <property type="protein sequence ID" value="SJL15930.1"/>
    <property type="molecule type" value="Genomic_DNA"/>
</dbReference>
<reference evidence="3" key="1">
    <citation type="journal article" date="2017" name="Nat. Ecol. Evol.">
        <title>Genome expansion and lineage-specific genetic innovations in the forest pathogenic fungi Armillaria.</title>
        <authorList>
            <person name="Sipos G."/>
            <person name="Prasanna A.N."/>
            <person name="Walter M.C."/>
            <person name="O'Connor E."/>
            <person name="Balint B."/>
            <person name="Krizsan K."/>
            <person name="Kiss B."/>
            <person name="Hess J."/>
            <person name="Varga T."/>
            <person name="Slot J."/>
            <person name="Riley R."/>
            <person name="Boka B."/>
            <person name="Rigling D."/>
            <person name="Barry K."/>
            <person name="Lee J."/>
            <person name="Mihaltcheva S."/>
            <person name="LaButti K."/>
            <person name="Lipzen A."/>
            <person name="Waldron R."/>
            <person name="Moloney N.M."/>
            <person name="Sperisen C."/>
            <person name="Kredics L."/>
            <person name="Vagvoelgyi C."/>
            <person name="Patrignani A."/>
            <person name="Fitzpatrick D."/>
            <person name="Nagy I."/>
            <person name="Doyle S."/>
            <person name="Anderson J.B."/>
            <person name="Grigoriev I.V."/>
            <person name="Gueldener U."/>
            <person name="Muensterkoetter M."/>
            <person name="Nagy L.G."/>
        </authorList>
    </citation>
    <scope>NUCLEOTIDE SEQUENCE [LARGE SCALE GENOMIC DNA]</scope>
    <source>
        <strain evidence="3">C18/9</strain>
    </source>
</reference>
<keyword evidence="1" id="KW-0812">Transmembrane</keyword>
<dbReference type="Proteomes" id="UP000219338">
    <property type="component" value="Unassembled WGS sequence"/>
</dbReference>
<protein>
    <submittedName>
        <fullName evidence="2">Uncharacterized protein</fullName>
    </submittedName>
</protein>
<sequence>MATWHVAVWWYYARCAFITHGETKETHFSALIDLLIAGGLLWIPMISSVIMSINILTTDYLEVLDYLGKELEDCRPPFYMHALRNYLQHYLSYSGADTIDRFARKYCDSLGK</sequence>
<dbReference type="AlphaFoldDB" id="A0A284S4K5"/>
<proteinExistence type="predicted"/>
<name>A0A284S4K5_ARMOS</name>